<evidence type="ECO:0000256" key="3">
    <source>
        <dbReference type="SAM" id="Phobius"/>
    </source>
</evidence>
<dbReference type="AlphaFoldDB" id="A0A949NCC2"/>
<reference evidence="5" key="1">
    <citation type="submission" date="2021-06" db="EMBL/GenBank/DDBJ databases">
        <title>Description of novel taxa of the family Lachnospiraceae.</title>
        <authorList>
            <person name="Chaplin A.V."/>
            <person name="Sokolova S.R."/>
            <person name="Pikina A.P."/>
            <person name="Korzhanova M."/>
            <person name="Belova V."/>
            <person name="Korostin D."/>
            <person name="Efimov B.A."/>
        </authorList>
    </citation>
    <scope>NUCLEOTIDE SEQUENCE</scope>
    <source>
        <strain evidence="5">ASD5720</strain>
    </source>
</reference>
<feature type="transmembrane region" description="Helical" evidence="3">
    <location>
        <begin position="238"/>
        <end position="260"/>
    </location>
</feature>
<evidence type="ECO:0000256" key="1">
    <source>
        <dbReference type="ARBA" id="ARBA00022729"/>
    </source>
</evidence>
<keyword evidence="3" id="KW-0472">Membrane</keyword>
<feature type="region of interest" description="Disordered" evidence="2">
    <location>
        <begin position="160"/>
        <end position="230"/>
    </location>
</feature>
<gene>
    <name evidence="5" type="ORF">KTH89_18455</name>
</gene>
<dbReference type="EMBL" id="JAHQCW010000036">
    <property type="protein sequence ID" value="MBU9738527.1"/>
    <property type="molecule type" value="Genomic_DNA"/>
</dbReference>
<evidence type="ECO:0000313" key="6">
    <source>
        <dbReference type="Proteomes" id="UP000712157"/>
    </source>
</evidence>
<name>A0A949NCC2_9FIRM</name>
<protein>
    <submittedName>
        <fullName evidence="5">Ig-like domain-containing protein</fullName>
    </submittedName>
</protein>
<evidence type="ECO:0000256" key="2">
    <source>
        <dbReference type="SAM" id="MobiDB-lite"/>
    </source>
</evidence>
<dbReference type="RefSeq" id="WP_238722672.1">
    <property type="nucleotide sequence ID" value="NZ_JAHQCW010000036.1"/>
</dbReference>
<sequence>MKIHRKKAILFGICAWLLAVLPCGRALADEGQPPCISSTNPGSGDLIEAQDTVTVIFSEPVYGEASVSFSPVHGGERVNAQLSGDGQSLSMSLSGLQEGESYGFTIRGLADAYGHPLDSGLFGFTVRQTADGGTDEDVTYVYETVIETAEPNVVYKGSRVTNGTQNAAGTNPGAGQGAAGQTEATPSPAPSPAPEASPSPSAAPESSNDEKDGNPQLLNPEEKPSDGVKAAGSQQNQLVWIILCAVGGAAVLAEIVYLIVHSIRKKKRQKEESL</sequence>
<keyword evidence="6" id="KW-1185">Reference proteome</keyword>
<keyword evidence="1 4" id="KW-0732">Signal</keyword>
<feature type="chain" id="PRO_5037232919" evidence="4">
    <location>
        <begin position="29"/>
        <end position="274"/>
    </location>
</feature>
<keyword evidence="3" id="KW-1133">Transmembrane helix</keyword>
<accession>A0A949NCC2</accession>
<comment type="caution">
    <text evidence="5">The sequence shown here is derived from an EMBL/GenBank/DDBJ whole genome shotgun (WGS) entry which is preliminary data.</text>
</comment>
<dbReference type="Proteomes" id="UP000712157">
    <property type="component" value="Unassembled WGS sequence"/>
</dbReference>
<feature type="signal peptide" evidence="4">
    <location>
        <begin position="1"/>
        <end position="28"/>
    </location>
</feature>
<proteinExistence type="predicted"/>
<keyword evidence="3" id="KW-0812">Transmembrane</keyword>
<feature type="compositionally biased region" description="Pro residues" evidence="2">
    <location>
        <begin position="187"/>
        <end position="197"/>
    </location>
</feature>
<evidence type="ECO:0000256" key="4">
    <source>
        <dbReference type="SAM" id="SignalP"/>
    </source>
</evidence>
<organism evidence="5 6">
    <name type="scientific">Diplocloster agilis</name>
    <dbReference type="NCBI Taxonomy" id="2850323"/>
    <lineage>
        <taxon>Bacteria</taxon>
        <taxon>Bacillati</taxon>
        <taxon>Bacillota</taxon>
        <taxon>Clostridia</taxon>
        <taxon>Lachnospirales</taxon>
        <taxon>Lachnospiraceae</taxon>
        <taxon>Diplocloster</taxon>
    </lineage>
</organism>
<feature type="compositionally biased region" description="Low complexity" evidence="2">
    <location>
        <begin position="161"/>
        <end position="171"/>
    </location>
</feature>
<dbReference type="InterPro" id="IPR014755">
    <property type="entry name" value="Cu-Rt/internalin_Ig-like"/>
</dbReference>
<evidence type="ECO:0000313" key="5">
    <source>
        <dbReference type="EMBL" id="MBU9738527.1"/>
    </source>
</evidence>
<dbReference type="Gene3D" id="2.60.40.1220">
    <property type="match status" value="1"/>
</dbReference>